<feature type="domain" description="Gram-positive cocci surface proteins LPxTG" evidence="6">
    <location>
        <begin position="15"/>
        <end position="50"/>
    </location>
</feature>
<keyword evidence="8" id="KW-1185">Reference proteome</keyword>
<dbReference type="Pfam" id="PF00746">
    <property type="entry name" value="Gram_pos_anchor"/>
    <property type="match status" value="1"/>
</dbReference>
<dbReference type="Proteomes" id="UP000281771">
    <property type="component" value="Unassembled WGS sequence"/>
</dbReference>
<accession>A0A3P1V725</accession>
<sequence>TSQTPPPAGKKRKILPKTGEESGLTASLIGLALMAVAGVAGALYRKSKKA</sequence>
<organism evidence="7 8">
    <name type="scientific">Streptococcus minor</name>
    <dbReference type="NCBI Taxonomy" id="229549"/>
    <lineage>
        <taxon>Bacteria</taxon>
        <taxon>Bacillati</taxon>
        <taxon>Bacillota</taxon>
        <taxon>Bacilli</taxon>
        <taxon>Lactobacillales</taxon>
        <taxon>Streptococcaceae</taxon>
        <taxon>Streptococcus</taxon>
    </lineage>
</organism>
<dbReference type="NCBIfam" id="TIGR01167">
    <property type="entry name" value="LPXTG_anchor"/>
    <property type="match status" value="1"/>
</dbReference>
<evidence type="ECO:0000259" key="6">
    <source>
        <dbReference type="PROSITE" id="PS50847"/>
    </source>
</evidence>
<evidence type="ECO:0000256" key="1">
    <source>
        <dbReference type="ARBA" id="ARBA00022512"/>
    </source>
</evidence>
<keyword evidence="2" id="KW-0964">Secreted</keyword>
<feature type="non-terminal residue" evidence="7">
    <location>
        <position position="1"/>
    </location>
</feature>
<gene>
    <name evidence="7" type="ORF">EII38_09730</name>
</gene>
<reference evidence="7 8" key="1">
    <citation type="submission" date="2018-11" db="EMBL/GenBank/DDBJ databases">
        <title>Genomes From Bacteria Associated with the Canine Oral Cavity: a Test Case for Automated Genome-Based Taxonomic Assignment.</title>
        <authorList>
            <person name="Coil D.A."/>
            <person name="Jospin G."/>
            <person name="Darling A.E."/>
            <person name="Wallis C."/>
            <person name="Davis I.J."/>
            <person name="Harris S."/>
            <person name="Eisen J.A."/>
            <person name="Holcombe L.J."/>
            <person name="O'Flynn C."/>
        </authorList>
    </citation>
    <scope>NUCLEOTIDE SEQUENCE [LARGE SCALE GENOMIC DNA]</scope>
    <source>
        <strain evidence="7 8">OH4621_COT-116</strain>
    </source>
</reference>
<dbReference type="PROSITE" id="PS50847">
    <property type="entry name" value="GRAM_POS_ANCHORING"/>
    <property type="match status" value="1"/>
</dbReference>
<evidence type="ECO:0000313" key="7">
    <source>
        <dbReference type="EMBL" id="RRD29467.1"/>
    </source>
</evidence>
<keyword evidence="1" id="KW-0134">Cell wall</keyword>
<dbReference type="EMBL" id="RQZA01000019">
    <property type="protein sequence ID" value="RRD29467.1"/>
    <property type="molecule type" value="Genomic_DNA"/>
</dbReference>
<feature type="transmembrane region" description="Helical" evidence="5">
    <location>
        <begin position="24"/>
        <end position="44"/>
    </location>
</feature>
<keyword evidence="5" id="KW-1133">Transmembrane helix</keyword>
<keyword evidence="3" id="KW-0732">Signal</keyword>
<evidence type="ECO:0000256" key="3">
    <source>
        <dbReference type="ARBA" id="ARBA00022729"/>
    </source>
</evidence>
<name>A0A3P1V725_9STRE</name>
<evidence type="ECO:0000313" key="8">
    <source>
        <dbReference type="Proteomes" id="UP000281771"/>
    </source>
</evidence>
<proteinExistence type="predicted"/>
<keyword evidence="5" id="KW-0812">Transmembrane</keyword>
<dbReference type="InterPro" id="IPR019931">
    <property type="entry name" value="LPXTG_anchor"/>
</dbReference>
<protein>
    <submittedName>
        <fullName evidence="7">LPXTG cell wall anchor domain-containing protein</fullName>
    </submittedName>
</protein>
<evidence type="ECO:0000256" key="4">
    <source>
        <dbReference type="ARBA" id="ARBA00023088"/>
    </source>
</evidence>
<keyword evidence="4" id="KW-0572">Peptidoglycan-anchor</keyword>
<evidence type="ECO:0000256" key="5">
    <source>
        <dbReference type="SAM" id="Phobius"/>
    </source>
</evidence>
<comment type="caution">
    <text evidence="7">The sequence shown here is derived from an EMBL/GenBank/DDBJ whole genome shotgun (WGS) entry which is preliminary data.</text>
</comment>
<keyword evidence="5" id="KW-0472">Membrane</keyword>
<dbReference type="AlphaFoldDB" id="A0A3P1V725"/>
<evidence type="ECO:0000256" key="2">
    <source>
        <dbReference type="ARBA" id="ARBA00022525"/>
    </source>
</evidence>